<reference evidence="2" key="2">
    <citation type="submission" date="2015-01" db="EMBL/GenBank/DDBJ databases">
        <title>Evolutionary Origins and Diversification of the Mycorrhizal Mutualists.</title>
        <authorList>
            <consortium name="DOE Joint Genome Institute"/>
            <consortium name="Mycorrhizal Genomics Consortium"/>
            <person name="Kohler A."/>
            <person name="Kuo A."/>
            <person name="Nagy L.G."/>
            <person name="Floudas D."/>
            <person name="Copeland A."/>
            <person name="Barry K.W."/>
            <person name="Cichocki N."/>
            <person name="Veneault-Fourrey C."/>
            <person name="LaButti K."/>
            <person name="Lindquist E.A."/>
            <person name="Lipzen A."/>
            <person name="Lundell T."/>
            <person name="Morin E."/>
            <person name="Murat C."/>
            <person name="Riley R."/>
            <person name="Ohm R."/>
            <person name="Sun H."/>
            <person name="Tunlid A."/>
            <person name="Henrissat B."/>
            <person name="Grigoriev I.V."/>
            <person name="Hibbett D.S."/>
            <person name="Martin F."/>
        </authorList>
    </citation>
    <scope>NUCLEOTIDE SEQUENCE [LARGE SCALE GENOMIC DNA]</scope>
    <source>
        <strain evidence="2">Foug A</strain>
    </source>
</reference>
<dbReference type="AlphaFoldDB" id="A0A0C2Z7U4"/>
<dbReference type="STRING" id="1036808.A0A0C2Z7U4"/>
<reference evidence="1 2" key="1">
    <citation type="submission" date="2014-04" db="EMBL/GenBank/DDBJ databases">
        <authorList>
            <consortium name="DOE Joint Genome Institute"/>
            <person name="Kuo A."/>
            <person name="Kohler A."/>
            <person name="Nagy L.G."/>
            <person name="Floudas D."/>
            <person name="Copeland A."/>
            <person name="Barry K.W."/>
            <person name="Cichocki N."/>
            <person name="Veneault-Fourrey C."/>
            <person name="LaButti K."/>
            <person name="Lindquist E.A."/>
            <person name="Lipzen A."/>
            <person name="Lundell T."/>
            <person name="Morin E."/>
            <person name="Murat C."/>
            <person name="Sun H."/>
            <person name="Tunlid A."/>
            <person name="Henrissat B."/>
            <person name="Grigoriev I.V."/>
            <person name="Hibbett D.S."/>
            <person name="Martin F."/>
            <person name="Nordberg H.P."/>
            <person name="Cantor M.N."/>
            <person name="Hua S.X."/>
        </authorList>
    </citation>
    <scope>NUCLEOTIDE SEQUENCE [LARGE SCALE GENOMIC DNA]</scope>
    <source>
        <strain evidence="1 2">Foug A</strain>
    </source>
</reference>
<gene>
    <name evidence="1" type="ORF">SCLCIDRAFT_129267</name>
</gene>
<dbReference type="InParanoid" id="A0A0C2Z7U4"/>
<name>A0A0C2Z7U4_9AGAM</name>
<dbReference type="EMBL" id="KN822092">
    <property type="protein sequence ID" value="KIM58043.1"/>
    <property type="molecule type" value="Genomic_DNA"/>
</dbReference>
<evidence type="ECO:0008006" key="3">
    <source>
        <dbReference type="Google" id="ProtNLM"/>
    </source>
</evidence>
<evidence type="ECO:0000313" key="2">
    <source>
        <dbReference type="Proteomes" id="UP000053989"/>
    </source>
</evidence>
<keyword evidence="2" id="KW-1185">Reference proteome</keyword>
<protein>
    <recommendedName>
        <fullName evidence="3">CxC1-like cysteine cluster associated with KDZ transposases domain-containing protein</fullName>
    </recommendedName>
</protein>
<proteinExistence type="predicted"/>
<organism evidence="1 2">
    <name type="scientific">Scleroderma citrinum Foug A</name>
    <dbReference type="NCBI Taxonomy" id="1036808"/>
    <lineage>
        <taxon>Eukaryota</taxon>
        <taxon>Fungi</taxon>
        <taxon>Dikarya</taxon>
        <taxon>Basidiomycota</taxon>
        <taxon>Agaricomycotina</taxon>
        <taxon>Agaricomycetes</taxon>
        <taxon>Agaricomycetidae</taxon>
        <taxon>Boletales</taxon>
        <taxon>Sclerodermatineae</taxon>
        <taxon>Sclerodermataceae</taxon>
        <taxon>Scleroderma</taxon>
    </lineage>
</organism>
<dbReference type="OrthoDB" id="2647060at2759"/>
<dbReference type="HOGENOM" id="CLU_004552_8_1_1"/>
<dbReference type="Proteomes" id="UP000053989">
    <property type="component" value="Unassembled WGS sequence"/>
</dbReference>
<sequence length="54" mass="5879">VAQVLVNAGLFPTTPSQPRMAVSIDLLAFYCSLFKRSCDAINALASALHTHYVR</sequence>
<evidence type="ECO:0000313" key="1">
    <source>
        <dbReference type="EMBL" id="KIM58043.1"/>
    </source>
</evidence>
<feature type="non-terminal residue" evidence="1">
    <location>
        <position position="1"/>
    </location>
</feature>
<accession>A0A0C2Z7U4</accession>